<dbReference type="AlphaFoldDB" id="A0A939F0W2"/>
<name>A0A939F0W2_9BACT</name>
<dbReference type="RefSeq" id="WP_206986621.1">
    <property type="nucleotide sequence ID" value="NZ_JAFLQZ010000022.1"/>
</dbReference>
<dbReference type="GO" id="GO:0006508">
    <property type="term" value="P:proteolysis"/>
    <property type="evidence" value="ECO:0007669"/>
    <property type="project" value="InterPro"/>
</dbReference>
<dbReference type="InterPro" id="IPR011600">
    <property type="entry name" value="Pept_C14_caspase"/>
</dbReference>
<keyword evidence="1" id="KW-0732">Signal</keyword>
<organism evidence="3 4">
    <name type="scientific">Hymenobacter telluris</name>
    <dbReference type="NCBI Taxonomy" id="2816474"/>
    <lineage>
        <taxon>Bacteria</taxon>
        <taxon>Pseudomonadati</taxon>
        <taxon>Bacteroidota</taxon>
        <taxon>Cytophagia</taxon>
        <taxon>Cytophagales</taxon>
        <taxon>Hymenobacteraceae</taxon>
        <taxon>Hymenobacter</taxon>
    </lineage>
</organism>
<accession>A0A939F0W2</accession>
<gene>
    <name evidence="3" type="ORF">J0X19_22290</name>
</gene>
<sequence length="305" mass="33176">MKTWYIRWLLILLGLSNWQVSAQPGASLYVLSIGSADYETNFTQYEAGFAGWPQLPAAATSARQMVKLLGSSRVAYLDSLISRPNSLVTRAAVLTAVRKLSTRALREHRPNPLLIFYFAGHGVSEGFGWNLFMMPGNFTATITGRNAVSMGELAVYAGDVYDALAETKLPFVMLLDCCYEGQDEKATLRALANQQTFQQVAALAQASMAIVRKMNEFAEPNPVVFSAVPGQLAEAVPLPGGKPGKRVGPVCRRAMLASAQAAEQPLTLDRLLLALTSPVLDTAPKSVAISNWDRAACSFKNYRLR</sequence>
<feature type="chain" id="PRO_5037114307" evidence="1">
    <location>
        <begin position="23"/>
        <end position="305"/>
    </location>
</feature>
<dbReference type="Proteomes" id="UP000664144">
    <property type="component" value="Unassembled WGS sequence"/>
</dbReference>
<reference evidence="3" key="1">
    <citation type="submission" date="2021-03" db="EMBL/GenBank/DDBJ databases">
        <authorList>
            <person name="Kim M.K."/>
        </authorList>
    </citation>
    <scope>NUCLEOTIDE SEQUENCE</scope>
    <source>
        <strain evidence="3">BT186</strain>
    </source>
</reference>
<evidence type="ECO:0000313" key="3">
    <source>
        <dbReference type="EMBL" id="MBO0360707.1"/>
    </source>
</evidence>
<dbReference type="EMBL" id="JAFLQZ010000022">
    <property type="protein sequence ID" value="MBO0360707.1"/>
    <property type="molecule type" value="Genomic_DNA"/>
</dbReference>
<proteinExistence type="predicted"/>
<protein>
    <submittedName>
        <fullName evidence="3">Caspase family protein</fullName>
    </submittedName>
</protein>
<dbReference type="Gene3D" id="3.40.50.1460">
    <property type="match status" value="1"/>
</dbReference>
<evidence type="ECO:0000313" key="4">
    <source>
        <dbReference type="Proteomes" id="UP000664144"/>
    </source>
</evidence>
<evidence type="ECO:0000259" key="2">
    <source>
        <dbReference type="Pfam" id="PF00656"/>
    </source>
</evidence>
<keyword evidence="4" id="KW-1185">Reference proteome</keyword>
<feature type="signal peptide" evidence="1">
    <location>
        <begin position="1"/>
        <end position="22"/>
    </location>
</feature>
<dbReference type="GO" id="GO:0004197">
    <property type="term" value="F:cysteine-type endopeptidase activity"/>
    <property type="evidence" value="ECO:0007669"/>
    <property type="project" value="InterPro"/>
</dbReference>
<comment type="caution">
    <text evidence="3">The sequence shown here is derived from an EMBL/GenBank/DDBJ whole genome shotgun (WGS) entry which is preliminary data.</text>
</comment>
<dbReference type="Pfam" id="PF00656">
    <property type="entry name" value="Peptidase_C14"/>
    <property type="match status" value="1"/>
</dbReference>
<evidence type="ECO:0000256" key="1">
    <source>
        <dbReference type="SAM" id="SignalP"/>
    </source>
</evidence>
<feature type="domain" description="Peptidase C14 caspase" evidence="2">
    <location>
        <begin position="49"/>
        <end position="233"/>
    </location>
</feature>